<evidence type="ECO:0000313" key="1">
    <source>
        <dbReference type="EMBL" id="NIJ09464.1"/>
    </source>
</evidence>
<dbReference type="Proteomes" id="UP000727456">
    <property type="component" value="Unassembled WGS sequence"/>
</dbReference>
<name>A0ABX0TXL6_9SPHN</name>
<protein>
    <submittedName>
        <fullName evidence="1">Uncharacterized protein</fullName>
    </submittedName>
</protein>
<comment type="caution">
    <text evidence="1">The sequence shown here is derived from an EMBL/GenBank/DDBJ whole genome shotgun (WGS) entry which is preliminary data.</text>
</comment>
<dbReference type="EMBL" id="JAAOZC010000011">
    <property type="protein sequence ID" value="NIJ09464.1"/>
    <property type="molecule type" value="Genomic_DNA"/>
</dbReference>
<sequence length="104" mass="12077">MPAYVKDIWVAPNFTQEEVDGSSRLNTFDRGNHLIPRYHFSNDGLWPNDEKTPDFYAYLFDKVERRGFKPISFNGKKTTYSLGTLSYFMAARRFPTSIGRGKAR</sequence>
<evidence type="ECO:0000313" key="2">
    <source>
        <dbReference type="Proteomes" id="UP000727456"/>
    </source>
</evidence>
<dbReference type="RefSeq" id="WP_167075108.1">
    <property type="nucleotide sequence ID" value="NZ_JAAOZC010000011.1"/>
</dbReference>
<gene>
    <name evidence="1" type="ORF">FHS31_003096</name>
</gene>
<organism evidence="1 2">
    <name type="scientific">Sphingomonas vulcanisoli</name>
    <dbReference type="NCBI Taxonomy" id="1658060"/>
    <lineage>
        <taxon>Bacteria</taxon>
        <taxon>Pseudomonadati</taxon>
        <taxon>Pseudomonadota</taxon>
        <taxon>Alphaproteobacteria</taxon>
        <taxon>Sphingomonadales</taxon>
        <taxon>Sphingomonadaceae</taxon>
        <taxon>Sphingomonas</taxon>
    </lineage>
</organism>
<accession>A0ABX0TXL6</accession>
<keyword evidence="2" id="KW-1185">Reference proteome</keyword>
<reference evidence="1 2" key="1">
    <citation type="submission" date="2020-03" db="EMBL/GenBank/DDBJ databases">
        <title>Genomic Encyclopedia of Type Strains, Phase III (KMG-III): the genomes of soil and plant-associated and newly described type strains.</title>
        <authorList>
            <person name="Whitman W."/>
        </authorList>
    </citation>
    <scope>NUCLEOTIDE SEQUENCE [LARGE SCALE GENOMIC DNA]</scope>
    <source>
        <strain evidence="1 2">CECT 8804</strain>
    </source>
</reference>
<proteinExistence type="predicted"/>